<dbReference type="Gene3D" id="3.40.50.150">
    <property type="entry name" value="Vaccinia Virus protein VP39"/>
    <property type="match status" value="1"/>
</dbReference>
<dbReference type="RefSeq" id="WP_302109107.1">
    <property type="nucleotide sequence ID" value="NZ_JAUKTR010000001.1"/>
</dbReference>
<dbReference type="InterPro" id="IPR016980">
    <property type="entry name" value="S-AdoMet-dep_MeTrfase_Alr7345"/>
</dbReference>
<evidence type="ECO:0000256" key="1">
    <source>
        <dbReference type="SAM" id="SignalP"/>
    </source>
</evidence>
<dbReference type="PIRSF" id="PIRSF031679">
    <property type="entry name" value="Mtase_Alr7345_prd"/>
    <property type="match status" value="1"/>
</dbReference>
<keyword evidence="3" id="KW-1185">Reference proteome</keyword>
<evidence type="ECO:0000313" key="3">
    <source>
        <dbReference type="Proteomes" id="UP001169063"/>
    </source>
</evidence>
<dbReference type="Proteomes" id="UP001169063">
    <property type="component" value="Unassembled WGS sequence"/>
</dbReference>
<reference evidence="2" key="1">
    <citation type="submission" date="2023-07" db="EMBL/GenBank/DDBJ databases">
        <title>Brevundimonas soil sp. nov., isolated from the soil of chemical plant.</title>
        <authorList>
            <person name="Wu N."/>
        </authorList>
    </citation>
    <scope>NUCLEOTIDE SEQUENCE</scope>
    <source>
        <strain evidence="2">XZ-24</strain>
    </source>
</reference>
<feature type="signal peptide" evidence="1">
    <location>
        <begin position="1"/>
        <end position="21"/>
    </location>
</feature>
<dbReference type="InterPro" id="IPR029063">
    <property type="entry name" value="SAM-dependent_MTases_sf"/>
</dbReference>
<dbReference type="SUPFAM" id="SSF53335">
    <property type="entry name" value="S-adenosyl-L-methionine-dependent methyltransferases"/>
    <property type="match status" value="1"/>
</dbReference>
<comment type="caution">
    <text evidence="2">The sequence shown here is derived from an EMBL/GenBank/DDBJ whole genome shotgun (WGS) entry which is preliminary data.</text>
</comment>
<feature type="chain" id="PRO_5046116387" evidence="1">
    <location>
        <begin position="22"/>
        <end position="260"/>
    </location>
</feature>
<dbReference type="EMBL" id="JAUKTR010000001">
    <property type="protein sequence ID" value="MDO1558709.1"/>
    <property type="molecule type" value="Genomic_DNA"/>
</dbReference>
<gene>
    <name evidence="2" type="ORF">Q0812_04630</name>
</gene>
<dbReference type="GO" id="GO:0032259">
    <property type="term" value="P:methylation"/>
    <property type="evidence" value="ECO:0007669"/>
    <property type="project" value="UniProtKB-KW"/>
</dbReference>
<proteinExistence type="predicted"/>
<protein>
    <submittedName>
        <fullName evidence="2">Methyltransferase</fullName>
    </submittedName>
</protein>
<keyword evidence="2" id="KW-0489">Methyltransferase</keyword>
<sequence>MFKSLSAALAAAVLVSSAAGAQEAVPTPPIAHTLPGGADYGAVLASPVRTDEDRSRDAARMTEATLAFTGVRPGWKVGDMIMGGGFFTRAFSAAVGAEGRVVAWQPAEFIGFSETYARAAEAADQLPNVDVIRSPIGSPEFPAGLDLVFTAQNYHDLHLRPFAEDTAARVNAAVFAALRPGGYYVILDHHAVDGSDLSVADSLHRIDRETVVREVEAAGFQYSSEAAFLWRDDDPRTANVFDDSIRGRTSQFAIVFRKPD</sequence>
<name>A0ABT8SL49_9CAUL</name>
<keyword evidence="1" id="KW-0732">Signal</keyword>
<accession>A0ABT8SL49</accession>
<dbReference type="GO" id="GO:0008168">
    <property type="term" value="F:methyltransferase activity"/>
    <property type="evidence" value="ECO:0007669"/>
    <property type="project" value="UniProtKB-KW"/>
</dbReference>
<keyword evidence="2" id="KW-0808">Transferase</keyword>
<organism evidence="2 3">
    <name type="scientific">Peiella sedimenti</name>
    <dbReference type="NCBI Taxonomy" id="3061083"/>
    <lineage>
        <taxon>Bacteria</taxon>
        <taxon>Pseudomonadati</taxon>
        <taxon>Pseudomonadota</taxon>
        <taxon>Alphaproteobacteria</taxon>
        <taxon>Caulobacterales</taxon>
        <taxon>Caulobacteraceae</taxon>
        <taxon>Peiella</taxon>
    </lineage>
</organism>
<evidence type="ECO:0000313" key="2">
    <source>
        <dbReference type="EMBL" id="MDO1558709.1"/>
    </source>
</evidence>